<keyword evidence="1" id="KW-0812">Transmembrane</keyword>
<dbReference type="InterPro" id="IPR003675">
    <property type="entry name" value="Rce1/LyrA-like_dom"/>
</dbReference>
<feature type="transmembrane region" description="Helical" evidence="1">
    <location>
        <begin position="52"/>
        <end position="72"/>
    </location>
</feature>
<keyword evidence="1" id="KW-1133">Transmembrane helix</keyword>
<feature type="transmembrane region" description="Helical" evidence="1">
    <location>
        <begin position="92"/>
        <end position="112"/>
    </location>
</feature>
<keyword evidence="3" id="KW-0482">Metalloprotease</keyword>
<keyword evidence="3" id="KW-0645">Protease</keyword>
<comment type="caution">
    <text evidence="3">The sequence shown here is derived from an EMBL/GenBank/DDBJ whole genome shotgun (WGS) entry which is preliminary data.</text>
</comment>
<feature type="transmembrane region" description="Helical" evidence="1">
    <location>
        <begin position="167"/>
        <end position="187"/>
    </location>
</feature>
<keyword evidence="1" id="KW-0472">Membrane</keyword>
<gene>
    <name evidence="3" type="ORF">J9317_11790</name>
</gene>
<dbReference type="RefSeq" id="WP_211558836.1">
    <property type="nucleotide sequence ID" value="NZ_JAGVRK010000001.1"/>
</dbReference>
<evidence type="ECO:0000256" key="1">
    <source>
        <dbReference type="SAM" id="Phobius"/>
    </source>
</evidence>
<sequence>MFKRQNDLIHTLTDRQMIQQLYLTQLLLAIAGLAGSYFFLGGLFVPAEKMNFTITSLAGGAGTAAAVILLDFIIMKTAPAAWYDDGGINEKLFRSCSIPHIALMTALIAIVEEWLFRGVLQTEFGLIAASLVFSILHIRYLSKFLLFIMVTAVSVLIGVLFELTGNLLAAVIAHFLIDLVFGIQIRLKYLNRGES</sequence>
<feature type="transmembrane region" description="Helical" evidence="1">
    <location>
        <begin position="21"/>
        <end position="40"/>
    </location>
</feature>
<dbReference type="GO" id="GO:0008237">
    <property type="term" value="F:metallopeptidase activity"/>
    <property type="evidence" value="ECO:0007669"/>
    <property type="project" value="UniProtKB-KW"/>
</dbReference>
<evidence type="ECO:0000259" key="2">
    <source>
        <dbReference type="Pfam" id="PF02517"/>
    </source>
</evidence>
<feature type="transmembrane region" description="Helical" evidence="1">
    <location>
        <begin position="144"/>
        <end position="161"/>
    </location>
</feature>
<name>A0ABS5LFB6_9BACI</name>
<dbReference type="Pfam" id="PF02517">
    <property type="entry name" value="Rce1-like"/>
    <property type="match status" value="1"/>
</dbReference>
<feature type="transmembrane region" description="Helical" evidence="1">
    <location>
        <begin position="118"/>
        <end position="137"/>
    </location>
</feature>
<evidence type="ECO:0000313" key="3">
    <source>
        <dbReference type="EMBL" id="MBS2969445.1"/>
    </source>
</evidence>
<dbReference type="Proteomes" id="UP000682403">
    <property type="component" value="Unassembled WGS sequence"/>
</dbReference>
<reference evidence="3 4" key="1">
    <citation type="submission" date="2021-04" db="EMBL/GenBank/DDBJ databases">
        <title>Metabacillus sp. strain KIGAM252 whole genome sequence.</title>
        <authorList>
            <person name="Seo M.-J."/>
            <person name="Cho E.-S."/>
            <person name="Hwang C.Y."/>
            <person name="Yoon D.J."/>
        </authorList>
    </citation>
    <scope>NUCLEOTIDE SEQUENCE [LARGE SCALE GENOMIC DNA]</scope>
    <source>
        <strain evidence="3 4">KIGAM252</strain>
    </source>
</reference>
<protein>
    <submittedName>
        <fullName evidence="3">CPBP family intramembrane metalloprotease</fullName>
    </submittedName>
</protein>
<accession>A0ABS5LFB6</accession>
<keyword evidence="3" id="KW-0378">Hydrolase</keyword>
<proteinExistence type="predicted"/>
<organism evidence="3 4">
    <name type="scientific">Metabacillus flavus</name>
    <dbReference type="NCBI Taxonomy" id="2823519"/>
    <lineage>
        <taxon>Bacteria</taxon>
        <taxon>Bacillati</taxon>
        <taxon>Bacillota</taxon>
        <taxon>Bacilli</taxon>
        <taxon>Bacillales</taxon>
        <taxon>Bacillaceae</taxon>
        <taxon>Metabacillus</taxon>
    </lineage>
</organism>
<evidence type="ECO:0000313" key="4">
    <source>
        <dbReference type="Proteomes" id="UP000682403"/>
    </source>
</evidence>
<feature type="domain" description="CAAX prenyl protease 2/Lysostaphin resistance protein A-like" evidence="2">
    <location>
        <begin position="98"/>
        <end position="180"/>
    </location>
</feature>
<keyword evidence="4" id="KW-1185">Reference proteome</keyword>
<dbReference type="EMBL" id="JAGVRK010000001">
    <property type="protein sequence ID" value="MBS2969445.1"/>
    <property type="molecule type" value="Genomic_DNA"/>
</dbReference>